<reference evidence="9 10" key="1">
    <citation type="journal article" date="2019" name="Commun. Biol.">
        <title>The bagworm genome reveals a unique fibroin gene that provides high tensile strength.</title>
        <authorList>
            <person name="Kono N."/>
            <person name="Nakamura H."/>
            <person name="Ohtoshi R."/>
            <person name="Tomita M."/>
            <person name="Numata K."/>
            <person name="Arakawa K."/>
        </authorList>
    </citation>
    <scope>NUCLEOTIDE SEQUENCE [LARGE SCALE GENOMIC DNA]</scope>
</reference>
<evidence type="ECO:0000313" key="10">
    <source>
        <dbReference type="Proteomes" id="UP000299102"/>
    </source>
</evidence>
<evidence type="ECO:0000256" key="3">
    <source>
        <dbReference type="ARBA" id="ARBA00022737"/>
    </source>
</evidence>
<dbReference type="GO" id="GO:0000977">
    <property type="term" value="F:RNA polymerase II transcription regulatory region sequence-specific DNA binding"/>
    <property type="evidence" value="ECO:0007669"/>
    <property type="project" value="TreeGrafter"/>
</dbReference>
<sequence>MGVVSRIRMRPGCLPTKFACQPTRASTSTSTNVCRPVAAKRQRLALINECEDEIKAAAFQQSENLNIDVPSEVEGVGCKLTRPPSIVSGSKLSKDEVKETKKIASLRIHIERVIRRIREFSIEAPCLHKPLPIRETRPQAKQHQNEHVGKVYSCKHCEYITSKRSSHLSHVKLKHATGFLCNLCGFTFVSELGLSQHTTMMHGIKVTNNKVQQSSSNKQDLKTTEEVPHSKPGRYCDVCNVSCNSLQKWKRHVASSKHMYKLNGGTCGECEETFTSREDLRLHYRRVHLKEAQHDESTARQGNPFLPKTWPAKCLHCSEELSDARQYYWHFRKAHPNEEYPVQKDYICDICGKLFGFNSTLVQHRRKHVNDGLYNCMQCSKAFVDKIQLINHEKIHGDDRPFSCEVCCKTFKFETALKKHAKILSPRRVGIFLKSESFVTRPTVEVMKRDCLLKLIALVIDYNLAWAVHTGTYICLVSSAILKPGRIPSGVVEMHSSITGDRNEIDLPARQTRHPHRPF</sequence>
<evidence type="ECO:0000256" key="4">
    <source>
        <dbReference type="ARBA" id="ARBA00022771"/>
    </source>
</evidence>
<evidence type="ECO:0000256" key="2">
    <source>
        <dbReference type="ARBA" id="ARBA00022723"/>
    </source>
</evidence>
<evidence type="ECO:0000256" key="5">
    <source>
        <dbReference type="ARBA" id="ARBA00022833"/>
    </source>
</evidence>
<dbReference type="EMBL" id="BGZK01000023">
    <property type="protein sequence ID" value="GBP06742.1"/>
    <property type="molecule type" value="Genomic_DNA"/>
</dbReference>
<feature type="domain" description="C2H2-type" evidence="8">
    <location>
        <begin position="402"/>
        <end position="429"/>
    </location>
</feature>
<dbReference type="SMART" id="SM00355">
    <property type="entry name" value="ZnF_C2H2"/>
    <property type="match status" value="8"/>
</dbReference>
<dbReference type="Gene3D" id="3.30.160.60">
    <property type="entry name" value="Classic Zinc Finger"/>
    <property type="match status" value="5"/>
</dbReference>
<evidence type="ECO:0000259" key="8">
    <source>
        <dbReference type="PROSITE" id="PS50157"/>
    </source>
</evidence>
<dbReference type="AlphaFoldDB" id="A0A4C1SX33"/>
<keyword evidence="3" id="KW-0677">Repeat</keyword>
<gene>
    <name evidence="9" type="primary">ZNF184</name>
    <name evidence="9" type="ORF">EVAR_92681_1</name>
</gene>
<dbReference type="PROSITE" id="PS50157">
    <property type="entry name" value="ZINC_FINGER_C2H2_2"/>
    <property type="match status" value="5"/>
</dbReference>
<dbReference type="STRING" id="151549.A0A4C1SX33"/>
<feature type="domain" description="C2H2-type" evidence="8">
    <location>
        <begin position="265"/>
        <end position="293"/>
    </location>
</feature>
<feature type="domain" description="C2H2-type" evidence="8">
    <location>
        <begin position="346"/>
        <end position="373"/>
    </location>
</feature>
<feature type="compositionally biased region" description="Polar residues" evidence="7">
    <location>
        <begin position="209"/>
        <end position="218"/>
    </location>
</feature>
<keyword evidence="2" id="KW-0479">Metal-binding</keyword>
<dbReference type="PANTHER" id="PTHR24379">
    <property type="entry name" value="KRAB AND ZINC FINGER DOMAIN-CONTAINING"/>
    <property type="match status" value="1"/>
</dbReference>
<feature type="domain" description="C2H2-type" evidence="8">
    <location>
        <begin position="179"/>
        <end position="202"/>
    </location>
</feature>
<proteinExistence type="predicted"/>
<dbReference type="Proteomes" id="UP000299102">
    <property type="component" value="Unassembled WGS sequence"/>
</dbReference>
<feature type="domain" description="C2H2-type" evidence="8">
    <location>
        <begin position="374"/>
        <end position="401"/>
    </location>
</feature>
<evidence type="ECO:0000256" key="7">
    <source>
        <dbReference type="SAM" id="MobiDB-lite"/>
    </source>
</evidence>
<feature type="region of interest" description="Disordered" evidence="7">
    <location>
        <begin position="209"/>
        <end position="228"/>
    </location>
</feature>
<dbReference type="GO" id="GO:0008270">
    <property type="term" value="F:zinc ion binding"/>
    <property type="evidence" value="ECO:0007669"/>
    <property type="project" value="UniProtKB-KW"/>
</dbReference>
<dbReference type="SUPFAM" id="SSF57667">
    <property type="entry name" value="beta-beta-alpha zinc fingers"/>
    <property type="match status" value="3"/>
</dbReference>
<keyword evidence="4 6" id="KW-0863">Zinc-finger</keyword>
<accession>A0A4C1SX33</accession>
<feature type="compositionally biased region" description="Basic and acidic residues" evidence="7">
    <location>
        <begin position="219"/>
        <end position="228"/>
    </location>
</feature>
<dbReference type="InterPro" id="IPR013087">
    <property type="entry name" value="Znf_C2H2_type"/>
</dbReference>
<dbReference type="Pfam" id="PF00096">
    <property type="entry name" value="zf-C2H2"/>
    <property type="match status" value="3"/>
</dbReference>
<keyword evidence="10" id="KW-1185">Reference proteome</keyword>
<dbReference type="SMART" id="SM00451">
    <property type="entry name" value="ZnF_U1"/>
    <property type="match status" value="2"/>
</dbReference>
<dbReference type="InterPro" id="IPR003604">
    <property type="entry name" value="Matrin/U1-like-C_Znf_C2H2"/>
</dbReference>
<dbReference type="GO" id="GO:0005634">
    <property type="term" value="C:nucleus"/>
    <property type="evidence" value="ECO:0007669"/>
    <property type="project" value="TreeGrafter"/>
</dbReference>
<dbReference type="PROSITE" id="PS00028">
    <property type="entry name" value="ZINC_FINGER_C2H2_1"/>
    <property type="match status" value="5"/>
</dbReference>
<keyword evidence="5" id="KW-0862">Zinc</keyword>
<dbReference type="Pfam" id="PF13359">
    <property type="entry name" value="DDE_Tnp_4"/>
    <property type="match status" value="1"/>
</dbReference>
<evidence type="ECO:0000256" key="6">
    <source>
        <dbReference type="PROSITE-ProRule" id="PRU00042"/>
    </source>
</evidence>
<dbReference type="Pfam" id="PF12874">
    <property type="entry name" value="zf-met"/>
    <property type="match status" value="2"/>
</dbReference>
<dbReference type="PANTHER" id="PTHR24379:SF127">
    <property type="entry name" value="BLOODY FINGERS-RELATED"/>
    <property type="match status" value="1"/>
</dbReference>
<protein>
    <submittedName>
        <fullName evidence="9">Zinc finger protein 184</fullName>
    </submittedName>
</protein>
<evidence type="ECO:0000313" key="9">
    <source>
        <dbReference type="EMBL" id="GBP06742.1"/>
    </source>
</evidence>
<dbReference type="GO" id="GO:0000981">
    <property type="term" value="F:DNA-binding transcription factor activity, RNA polymerase II-specific"/>
    <property type="evidence" value="ECO:0007669"/>
    <property type="project" value="TreeGrafter"/>
</dbReference>
<comment type="caution">
    <text evidence="9">The sequence shown here is derived from an EMBL/GenBank/DDBJ whole genome shotgun (WGS) entry which is preliminary data.</text>
</comment>
<dbReference type="OrthoDB" id="3437960at2759"/>
<comment type="cofactor">
    <cofactor evidence="1">
        <name>a divalent metal cation</name>
        <dbReference type="ChEBI" id="CHEBI:60240"/>
    </cofactor>
</comment>
<dbReference type="InterPro" id="IPR036236">
    <property type="entry name" value="Znf_C2H2_sf"/>
</dbReference>
<name>A0A4C1SX33_EUMVA</name>
<dbReference type="InterPro" id="IPR027806">
    <property type="entry name" value="HARBI1_dom"/>
</dbReference>
<organism evidence="9 10">
    <name type="scientific">Eumeta variegata</name>
    <name type="common">Bagworm moth</name>
    <name type="synonym">Eumeta japonica</name>
    <dbReference type="NCBI Taxonomy" id="151549"/>
    <lineage>
        <taxon>Eukaryota</taxon>
        <taxon>Metazoa</taxon>
        <taxon>Ecdysozoa</taxon>
        <taxon>Arthropoda</taxon>
        <taxon>Hexapoda</taxon>
        <taxon>Insecta</taxon>
        <taxon>Pterygota</taxon>
        <taxon>Neoptera</taxon>
        <taxon>Endopterygota</taxon>
        <taxon>Lepidoptera</taxon>
        <taxon>Glossata</taxon>
        <taxon>Ditrysia</taxon>
        <taxon>Tineoidea</taxon>
        <taxon>Psychidae</taxon>
        <taxon>Oiketicinae</taxon>
        <taxon>Eumeta</taxon>
    </lineage>
</organism>
<evidence type="ECO:0000256" key="1">
    <source>
        <dbReference type="ARBA" id="ARBA00001968"/>
    </source>
</evidence>